<evidence type="ECO:0000256" key="1">
    <source>
        <dbReference type="SAM" id="MobiDB-lite"/>
    </source>
</evidence>
<feature type="region of interest" description="Disordered" evidence="1">
    <location>
        <begin position="133"/>
        <end position="161"/>
    </location>
</feature>
<keyword evidence="3" id="KW-1185">Reference proteome</keyword>
<reference evidence="2" key="1">
    <citation type="submission" date="2013-12" db="EMBL/GenBank/DDBJ databases">
        <authorList>
            <person name="Omoto C.K."/>
            <person name="Sibley D."/>
            <person name="Venepally P."/>
            <person name="Hadjithomas M."/>
            <person name="Karamycheva S."/>
            <person name="Brunk B."/>
            <person name="Roos D."/>
            <person name="Caler E."/>
            <person name="Lorenzi H."/>
        </authorList>
    </citation>
    <scope>NUCLEOTIDE SEQUENCE</scope>
</reference>
<gene>
    <name evidence="2" type="ORF">GNI_156850</name>
</gene>
<comment type="caution">
    <text evidence="2">The sequence shown here is derived from an EMBL/GenBank/DDBJ whole genome shotgun (WGS) entry which is preliminary data.</text>
</comment>
<dbReference type="GeneID" id="22915435"/>
<proteinExistence type="predicted"/>
<dbReference type="RefSeq" id="XP_011132942.1">
    <property type="nucleotide sequence ID" value="XM_011134640.1"/>
</dbReference>
<protein>
    <submittedName>
        <fullName evidence="2">Uncharacterized protein</fullName>
    </submittedName>
</protein>
<organism evidence="2 3">
    <name type="scientific">Gregarina niphandrodes</name>
    <name type="common">Septate eugregarine</name>
    <dbReference type="NCBI Taxonomy" id="110365"/>
    <lineage>
        <taxon>Eukaryota</taxon>
        <taxon>Sar</taxon>
        <taxon>Alveolata</taxon>
        <taxon>Apicomplexa</taxon>
        <taxon>Conoidasida</taxon>
        <taxon>Gregarinasina</taxon>
        <taxon>Eugregarinorida</taxon>
        <taxon>Gregarinidae</taxon>
        <taxon>Gregarina</taxon>
    </lineage>
</organism>
<dbReference type="EMBL" id="AFNH02001170">
    <property type="protein sequence ID" value="EZG43879.1"/>
    <property type="molecule type" value="Genomic_DNA"/>
</dbReference>
<name>A0A023B008_GRENI</name>
<dbReference type="VEuPathDB" id="CryptoDB:GNI_156850"/>
<feature type="region of interest" description="Disordered" evidence="1">
    <location>
        <begin position="17"/>
        <end position="44"/>
    </location>
</feature>
<accession>A0A023B008</accession>
<dbReference type="AlphaFoldDB" id="A0A023B008"/>
<dbReference type="Proteomes" id="UP000019763">
    <property type="component" value="Unassembled WGS sequence"/>
</dbReference>
<evidence type="ECO:0000313" key="2">
    <source>
        <dbReference type="EMBL" id="EZG43879.1"/>
    </source>
</evidence>
<sequence length="382" mass="41950">MAQLFVPLKNLAAAGRRAVHHRRGSPLASPASRRHLNLSPAGGPRAVGLYAQPVKRAKNVRWQEGVPVRVKPTTSNLRPLERLSKRQLREGDGGDPVTSALLQWDHQWRLYLAKYYTEDMVLLTHCTPDHPTSLTSSNGSLASNASQTGNQPSQAGGLAGSTSSFTTPAGAGVVVNKHYTYSSAASYSSTASYSASRSEGDLVVLNSEIEGIRRLLDLYSQEANGCLTLEPEEESGGATPSGLSTSETNVWRLARRERVHQNVLRTLVDLMLGWTAVERWRWNHTDHKALTVKLNNGIVLELPGVPVSLSNQEAINQKQELFLDFVDRIEAFQRKYKSVGDGVKRLRKKVIRGWKTSGNVSLVTYDGDATPHPNLLKETCVI</sequence>
<evidence type="ECO:0000313" key="3">
    <source>
        <dbReference type="Proteomes" id="UP000019763"/>
    </source>
</evidence>